<keyword evidence="2" id="KW-1185">Reference proteome</keyword>
<sequence>MTTVVVHIVRSGGVTAIRREWTVSVDAAEWARLLDDCPAESAAETASRDRYVWRVTDESREVVIPDSALAGDWRALVDRARHGV</sequence>
<comment type="caution">
    <text evidence="1">The sequence shown here is derived from an EMBL/GenBank/DDBJ whole genome shotgun (WGS) entry which is preliminary data.</text>
</comment>
<protein>
    <submittedName>
        <fullName evidence="1">Uncharacterized protein</fullName>
    </submittedName>
</protein>
<dbReference type="RefSeq" id="WP_116757218.1">
    <property type="nucleotide sequence ID" value="NZ_JBHUEX010000001.1"/>
</dbReference>
<dbReference type="EMBL" id="QEOP01000002">
    <property type="protein sequence ID" value="PVZ94707.1"/>
    <property type="molecule type" value="Genomic_DNA"/>
</dbReference>
<dbReference type="OrthoDB" id="4947318at2"/>
<evidence type="ECO:0000313" key="1">
    <source>
        <dbReference type="EMBL" id="PVZ94707.1"/>
    </source>
</evidence>
<reference evidence="1 2" key="1">
    <citation type="submission" date="2018-05" db="EMBL/GenBank/DDBJ databases">
        <title>Amnibacterium sp. M8JJ-5, whole genome shotgun sequence.</title>
        <authorList>
            <person name="Tuo L."/>
        </authorList>
    </citation>
    <scope>NUCLEOTIDE SEQUENCE [LARGE SCALE GENOMIC DNA]</scope>
    <source>
        <strain evidence="1 2">M8JJ-5</strain>
    </source>
</reference>
<dbReference type="Proteomes" id="UP000244893">
    <property type="component" value="Unassembled WGS sequence"/>
</dbReference>
<name>A0A2V1HW84_9MICO</name>
<gene>
    <name evidence="1" type="ORF">DDQ50_13565</name>
</gene>
<accession>A0A2V1HW84</accession>
<organism evidence="1 2">
    <name type="scientific">Amnibacterium flavum</name>
    <dbReference type="NCBI Taxonomy" id="2173173"/>
    <lineage>
        <taxon>Bacteria</taxon>
        <taxon>Bacillati</taxon>
        <taxon>Actinomycetota</taxon>
        <taxon>Actinomycetes</taxon>
        <taxon>Micrococcales</taxon>
        <taxon>Microbacteriaceae</taxon>
        <taxon>Amnibacterium</taxon>
    </lineage>
</organism>
<dbReference type="AlphaFoldDB" id="A0A2V1HW84"/>
<evidence type="ECO:0000313" key="2">
    <source>
        <dbReference type="Proteomes" id="UP000244893"/>
    </source>
</evidence>
<proteinExistence type="predicted"/>